<dbReference type="Pfam" id="PF07690">
    <property type="entry name" value="MFS_1"/>
    <property type="match status" value="1"/>
</dbReference>
<dbReference type="InterPro" id="IPR036259">
    <property type="entry name" value="MFS_trans_sf"/>
</dbReference>
<feature type="transmembrane region" description="Helical" evidence="13">
    <location>
        <begin position="419"/>
        <end position="441"/>
    </location>
</feature>
<evidence type="ECO:0000259" key="14">
    <source>
        <dbReference type="PROSITE" id="PS50850"/>
    </source>
</evidence>
<keyword evidence="15" id="KW-1185">Reference proteome</keyword>
<dbReference type="Proteomes" id="UP000504634">
    <property type="component" value="Unplaced"/>
</dbReference>
<dbReference type="SUPFAM" id="SSF103473">
    <property type="entry name" value="MFS general substrate transporter"/>
    <property type="match status" value="1"/>
</dbReference>
<evidence type="ECO:0000256" key="5">
    <source>
        <dbReference type="ARBA" id="ARBA00022847"/>
    </source>
</evidence>
<evidence type="ECO:0000313" key="15">
    <source>
        <dbReference type="Proteomes" id="UP000504634"/>
    </source>
</evidence>
<keyword evidence="8" id="KW-0406">Ion transport</keyword>
<feature type="transmembrane region" description="Helical" evidence="13">
    <location>
        <begin position="328"/>
        <end position="347"/>
    </location>
</feature>
<evidence type="ECO:0000256" key="4">
    <source>
        <dbReference type="ARBA" id="ARBA00022692"/>
    </source>
</evidence>
<evidence type="ECO:0000256" key="11">
    <source>
        <dbReference type="ARBA" id="ARBA00054632"/>
    </source>
</evidence>
<dbReference type="PROSITE" id="PS50850">
    <property type="entry name" value="MFS"/>
    <property type="match status" value="1"/>
</dbReference>
<feature type="transmembrane region" description="Helical" evidence="13">
    <location>
        <begin position="390"/>
        <end position="412"/>
    </location>
</feature>
<evidence type="ECO:0000256" key="3">
    <source>
        <dbReference type="ARBA" id="ARBA00022448"/>
    </source>
</evidence>
<keyword evidence="10" id="KW-0739">Sodium transport</keyword>
<organism evidence="15 16">
    <name type="scientific">Drosophila lebanonensis</name>
    <name type="common">Fruit fly</name>
    <name type="synonym">Scaptodrosophila lebanonensis</name>
    <dbReference type="NCBI Taxonomy" id="7225"/>
    <lineage>
        <taxon>Eukaryota</taxon>
        <taxon>Metazoa</taxon>
        <taxon>Ecdysozoa</taxon>
        <taxon>Arthropoda</taxon>
        <taxon>Hexapoda</taxon>
        <taxon>Insecta</taxon>
        <taxon>Pterygota</taxon>
        <taxon>Neoptera</taxon>
        <taxon>Endopterygota</taxon>
        <taxon>Diptera</taxon>
        <taxon>Brachycera</taxon>
        <taxon>Muscomorpha</taxon>
        <taxon>Ephydroidea</taxon>
        <taxon>Drosophilidae</taxon>
        <taxon>Scaptodrosophila</taxon>
    </lineage>
</organism>
<comment type="similarity">
    <text evidence="2">Belongs to the major facilitator superfamily. Sodium/anion cotransporter family.</text>
</comment>
<comment type="function">
    <text evidence="11">May be an inorganic phosphate cotransporter.</text>
</comment>
<keyword evidence="7" id="KW-0915">Sodium</keyword>
<feature type="transmembrane region" description="Helical" evidence="13">
    <location>
        <begin position="354"/>
        <end position="378"/>
    </location>
</feature>
<sequence>MISSDTPPKGPALGIRHLQALLLFICIIVNYIARLNVSVIVVAMTDAASTNPDFPEYDWTEAQKSYILSSFYWGYIFTQFPAGLLCKRYGVKTILFIPTFATALFSAITPYSITSGGGWQAFCVLRVIQGVFQGLIFPCIHEHIAKWSPPAERNRLGVFTYSGADCGMVLANAITGLIAHSSLGWPGISYVSAALCAFWCLLWFLLGSNNAPESRLISAKEQTYIESSMQRADGFHERKIPIPWRAIWTSKPFLALLLVRCADGWSSSTMQQQTPSYLHGVLNMDIKSNALYSALPYLAMWFTSYVYLAFADLVMARQWMSRNTLHKSINSLSLWGPAVALIGIGFLDKSQESLAIALMTISAALNAGAGLGSILPIIDMSPNHSGILMAISNGIANLFPLITPLVVGLIVTDTSDRSLWQIVFTTAAIIFFLGNLVYIIWGSTDKQDWDAADFLQFPHDECLKNEKKGKKSSSNNDDVISYH</sequence>
<evidence type="ECO:0000256" key="6">
    <source>
        <dbReference type="ARBA" id="ARBA00022989"/>
    </source>
</evidence>
<feature type="transmembrane region" description="Helical" evidence="13">
    <location>
        <begin position="185"/>
        <end position="206"/>
    </location>
</feature>
<keyword evidence="9 13" id="KW-0472">Membrane</keyword>
<evidence type="ECO:0000256" key="10">
    <source>
        <dbReference type="ARBA" id="ARBA00023201"/>
    </source>
</evidence>
<evidence type="ECO:0000256" key="7">
    <source>
        <dbReference type="ARBA" id="ARBA00023053"/>
    </source>
</evidence>
<evidence type="ECO:0000256" key="2">
    <source>
        <dbReference type="ARBA" id="ARBA00008586"/>
    </source>
</evidence>
<dbReference type="GeneID" id="115629212"/>
<keyword evidence="4 13" id="KW-0812">Transmembrane</keyword>
<evidence type="ECO:0000256" key="12">
    <source>
        <dbReference type="ARBA" id="ARBA00068450"/>
    </source>
</evidence>
<feature type="domain" description="Major facilitator superfamily (MFS) profile" evidence="14">
    <location>
        <begin position="22"/>
        <end position="446"/>
    </location>
</feature>
<dbReference type="RefSeq" id="XP_030381477.1">
    <property type="nucleotide sequence ID" value="XM_030525617.1"/>
</dbReference>
<keyword evidence="6 13" id="KW-1133">Transmembrane helix</keyword>
<feature type="transmembrane region" description="Helical" evidence="13">
    <location>
        <begin position="65"/>
        <end position="86"/>
    </location>
</feature>
<dbReference type="OrthoDB" id="2985014at2759"/>
<evidence type="ECO:0000256" key="9">
    <source>
        <dbReference type="ARBA" id="ARBA00023136"/>
    </source>
</evidence>
<feature type="transmembrane region" description="Helical" evidence="13">
    <location>
        <begin position="158"/>
        <end position="179"/>
    </location>
</feature>
<evidence type="ECO:0000256" key="1">
    <source>
        <dbReference type="ARBA" id="ARBA00004141"/>
    </source>
</evidence>
<dbReference type="InterPro" id="IPR020846">
    <property type="entry name" value="MFS_dom"/>
</dbReference>
<protein>
    <recommendedName>
        <fullName evidence="12">Putative inorganic phosphate cotransporter</fullName>
    </recommendedName>
</protein>
<reference evidence="16" key="1">
    <citation type="submission" date="2025-08" db="UniProtKB">
        <authorList>
            <consortium name="RefSeq"/>
        </authorList>
    </citation>
    <scope>IDENTIFICATION</scope>
    <source>
        <strain evidence="16">11010-0011.00</strain>
        <tissue evidence="16">Whole body</tissue>
    </source>
</reference>
<proteinExistence type="inferred from homology"/>
<dbReference type="GO" id="GO:0016020">
    <property type="term" value="C:membrane"/>
    <property type="evidence" value="ECO:0007669"/>
    <property type="project" value="UniProtKB-SubCell"/>
</dbReference>
<keyword evidence="3" id="KW-0813">Transport</keyword>
<dbReference type="CDD" id="cd17318">
    <property type="entry name" value="MFS_SLC17"/>
    <property type="match status" value="1"/>
</dbReference>
<dbReference type="GO" id="GO:0015293">
    <property type="term" value="F:symporter activity"/>
    <property type="evidence" value="ECO:0007669"/>
    <property type="project" value="UniProtKB-KW"/>
</dbReference>
<evidence type="ECO:0000256" key="8">
    <source>
        <dbReference type="ARBA" id="ARBA00023065"/>
    </source>
</evidence>
<evidence type="ECO:0000256" key="13">
    <source>
        <dbReference type="SAM" id="Phobius"/>
    </source>
</evidence>
<dbReference type="FunFam" id="1.20.1250.20:FF:000003">
    <property type="entry name" value="Solute carrier family 17 member 3"/>
    <property type="match status" value="1"/>
</dbReference>
<dbReference type="InterPro" id="IPR050382">
    <property type="entry name" value="MFS_Na/Anion_cotransporter"/>
</dbReference>
<feature type="transmembrane region" description="Helical" evidence="13">
    <location>
        <begin position="21"/>
        <end position="45"/>
    </location>
</feature>
<dbReference type="GO" id="GO:0006814">
    <property type="term" value="P:sodium ion transport"/>
    <property type="evidence" value="ECO:0007669"/>
    <property type="project" value="UniProtKB-KW"/>
</dbReference>
<name>A0A6J2U2W9_DROLE</name>
<accession>A0A6J2U2W9</accession>
<feature type="transmembrane region" description="Helical" evidence="13">
    <location>
        <begin position="290"/>
        <end position="308"/>
    </location>
</feature>
<dbReference type="AlphaFoldDB" id="A0A6J2U2W9"/>
<dbReference type="Gene3D" id="1.20.1250.20">
    <property type="entry name" value="MFS general substrate transporter like domains"/>
    <property type="match status" value="2"/>
</dbReference>
<feature type="transmembrane region" description="Helical" evidence="13">
    <location>
        <begin position="93"/>
        <end position="113"/>
    </location>
</feature>
<evidence type="ECO:0000313" key="16">
    <source>
        <dbReference type="RefSeq" id="XP_030381477.1"/>
    </source>
</evidence>
<dbReference type="PANTHER" id="PTHR11662">
    <property type="entry name" value="SOLUTE CARRIER FAMILY 17"/>
    <property type="match status" value="1"/>
</dbReference>
<comment type="subcellular location">
    <subcellularLocation>
        <location evidence="1">Membrane</location>
        <topology evidence="1">Multi-pass membrane protein</topology>
    </subcellularLocation>
</comment>
<keyword evidence="5" id="KW-0769">Symport</keyword>
<dbReference type="InterPro" id="IPR011701">
    <property type="entry name" value="MFS"/>
</dbReference>
<dbReference type="GO" id="GO:0006820">
    <property type="term" value="P:monoatomic anion transport"/>
    <property type="evidence" value="ECO:0007669"/>
    <property type="project" value="TreeGrafter"/>
</dbReference>
<dbReference type="FunFam" id="1.20.1250.20:FF:000144">
    <property type="entry name" value="Picot, isoform B"/>
    <property type="match status" value="1"/>
</dbReference>
<gene>
    <name evidence="16" type="primary">LOC115629212</name>
</gene>
<dbReference type="PANTHER" id="PTHR11662:SF280">
    <property type="entry name" value="FI21844P1-RELATED"/>
    <property type="match status" value="1"/>
</dbReference>